<dbReference type="InterPro" id="IPR006696">
    <property type="entry name" value="DUF423"/>
</dbReference>
<feature type="transmembrane region" description="Helical" evidence="6">
    <location>
        <begin position="113"/>
        <end position="136"/>
    </location>
</feature>
<evidence type="ECO:0000256" key="2">
    <source>
        <dbReference type="ARBA" id="ARBA00009694"/>
    </source>
</evidence>
<evidence type="ECO:0000256" key="6">
    <source>
        <dbReference type="SAM" id="Phobius"/>
    </source>
</evidence>
<organism evidence="7 8">
    <name type="scientific">Halomonas piscis</name>
    <dbReference type="NCBI Taxonomy" id="3031727"/>
    <lineage>
        <taxon>Bacteria</taxon>
        <taxon>Pseudomonadati</taxon>
        <taxon>Pseudomonadota</taxon>
        <taxon>Gammaproteobacteria</taxon>
        <taxon>Oceanospirillales</taxon>
        <taxon>Halomonadaceae</taxon>
        <taxon>Halomonas</taxon>
    </lineage>
</organism>
<keyword evidence="4 6" id="KW-1133">Transmembrane helix</keyword>
<dbReference type="PANTHER" id="PTHR43461">
    <property type="entry name" value="TRANSMEMBRANE PROTEIN 256"/>
    <property type="match status" value="1"/>
</dbReference>
<keyword evidence="5 6" id="KW-0472">Membrane</keyword>
<feature type="transmembrane region" description="Helical" evidence="6">
    <location>
        <begin position="21"/>
        <end position="40"/>
    </location>
</feature>
<evidence type="ECO:0000256" key="4">
    <source>
        <dbReference type="ARBA" id="ARBA00022989"/>
    </source>
</evidence>
<feature type="transmembrane region" description="Helical" evidence="6">
    <location>
        <begin position="88"/>
        <end position="107"/>
    </location>
</feature>
<comment type="subcellular location">
    <subcellularLocation>
        <location evidence="1">Membrane</location>
        <topology evidence="1">Multi-pass membrane protein</topology>
    </subcellularLocation>
</comment>
<accession>A0ABY9Z2K0</accession>
<evidence type="ECO:0000256" key="5">
    <source>
        <dbReference type="ARBA" id="ARBA00023136"/>
    </source>
</evidence>
<proteinExistence type="inferred from homology"/>
<evidence type="ECO:0000313" key="8">
    <source>
        <dbReference type="Proteomes" id="UP001301869"/>
    </source>
</evidence>
<evidence type="ECO:0000256" key="1">
    <source>
        <dbReference type="ARBA" id="ARBA00004141"/>
    </source>
</evidence>
<keyword evidence="8" id="KW-1185">Reference proteome</keyword>
<gene>
    <name evidence="7" type="ORF">P1P91_01795</name>
</gene>
<feature type="transmembrane region" description="Helical" evidence="6">
    <location>
        <begin position="60"/>
        <end position="76"/>
    </location>
</feature>
<evidence type="ECO:0000313" key="7">
    <source>
        <dbReference type="EMBL" id="WNK20443.1"/>
    </source>
</evidence>
<keyword evidence="3 6" id="KW-0812">Transmembrane</keyword>
<sequence>MRKQPSTEPFYSGSGRGNYRVLGVALALSGAVAVALGAYAAHGMAARADEAAIDAVNVGVRYQMWHTLALLALLIWQRREPAVKLRPVMALWVLGIAAFSGSLYAMALGGFNVGLVTPLGGLLLIAGWLTLGVVVLRAGHG</sequence>
<reference evidence="7 8" key="1">
    <citation type="submission" date="2023-03" db="EMBL/GenBank/DDBJ databases">
        <title>Halomonas sp. nov., isolated from Korean tranditional fermented seafood 'Jeotgal'.</title>
        <authorList>
            <person name="Kim B."/>
            <person name="Shin N.-R."/>
        </authorList>
    </citation>
    <scope>NUCLEOTIDE SEQUENCE [LARGE SCALE GENOMIC DNA]</scope>
    <source>
        <strain evidence="7 8">SG2L-4</strain>
    </source>
</reference>
<comment type="similarity">
    <text evidence="2">Belongs to the UPF0382 family.</text>
</comment>
<dbReference type="PANTHER" id="PTHR43461:SF1">
    <property type="entry name" value="TRANSMEMBRANE PROTEIN 256"/>
    <property type="match status" value="1"/>
</dbReference>
<dbReference type="Proteomes" id="UP001301869">
    <property type="component" value="Chromosome"/>
</dbReference>
<dbReference type="Pfam" id="PF04241">
    <property type="entry name" value="DUF423"/>
    <property type="match status" value="1"/>
</dbReference>
<evidence type="ECO:0000256" key="3">
    <source>
        <dbReference type="ARBA" id="ARBA00022692"/>
    </source>
</evidence>
<protein>
    <submittedName>
        <fullName evidence="7">DUF423 domain-containing protein</fullName>
    </submittedName>
</protein>
<dbReference type="RefSeq" id="WP_311884112.1">
    <property type="nucleotide sequence ID" value="NZ_CP119391.1"/>
</dbReference>
<dbReference type="EMBL" id="CP119391">
    <property type="protein sequence ID" value="WNK20443.1"/>
    <property type="molecule type" value="Genomic_DNA"/>
</dbReference>
<name>A0ABY9Z2K0_9GAMM</name>